<gene>
    <name evidence="2" type="primary">ORF8538</name>
</gene>
<accession>A0A0B6Y0P9</accession>
<dbReference type="EMBL" id="HACG01002833">
    <property type="protein sequence ID" value="CEK49698.1"/>
    <property type="molecule type" value="Transcribed_RNA"/>
</dbReference>
<protein>
    <submittedName>
        <fullName evidence="2">Uncharacterized protein</fullName>
    </submittedName>
</protein>
<reference evidence="2" key="1">
    <citation type="submission" date="2014-12" db="EMBL/GenBank/DDBJ databases">
        <title>Insight into the proteome of Arion vulgaris.</title>
        <authorList>
            <person name="Aradska J."/>
            <person name="Bulat T."/>
            <person name="Smidak R."/>
            <person name="Sarate P."/>
            <person name="Gangsoo J."/>
            <person name="Sialana F."/>
            <person name="Bilban M."/>
            <person name="Lubec G."/>
        </authorList>
    </citation>
    <scope>NUCLEOTIDE SEQUENCE</scope>
    <source>
        <tissue evidence="2">Skin</tissue>
    </source>
</reference>
<feature type="region of interest" description="Disordered" evidence="1">
    <location>
        <begin position="126"/>
        <end position="164"/>
    </location>
</feature>
<name>A0A0B6Y0P9_9EUPU</name>
<sequence>LTISVLDFLQVDTRTSEQDVVNGTNNAYVVSTGFMISGAGPNLELFITSKTEQQQASNSNASHRYSSLGPIASRSSDIPSASYSQVARNEVVVLSVTSEFVHSGSYFNGTVNESSIRGADLSPVFPTAPTGDEPYSVLKETTSPPPPQVESPPSYMELFQTSRI</sequence>
<evidence type="ECO:0000256" key="1">
    <source>
        <dbReference type="SAM" id="MobiDB-lite"/>
    </source>
</evidence>
<evidence type="ECO:0000313" key="2">
    <source>
        <dbReference type="EMBL" id="CEK49698.1"/>
    </source>
</evidence>
<dbReference type="AlphaFoldDB" id="A0A0B6Y0P9"/>
<feature type="non-terminal residue" evidence="2">
    <location>
        <position position="1"/>
    </location>
</feature>
<organism evidence="2">
    <name type="scientific">Arion vulgaris</name>
    <dbReference type="NCBI Taxonomy" id="1028688"/>
    <lineage>
        <taxon>Eukaryota</taxon>
        <taxon>Metazoa</taxon>
        <taxon>Spiralia</taxon>
        <taxon>Lophotrochozoa</taxon>
        <taxon>Mollusca</taxon>
        <taxon>Gastropoda</taxon>
        <taxon>Heterobranchia</taxon>
        <taxon>Euthyneura</taxon>
        <taxon>Panpulmonata</taxon>
        <taxon>Eupulmonata</taxon>
        <taxon>Stylommatophora</taxon>
        <taxon>Helicina</taxon>
        <taxon>Arionoidea</taxon>
        <taxon>Arionidae</taxon>
        <taxon>Arion</taxon>
    </lineage>
</organism>
<proteinExistence type="predicted"/>